<dbReference type="GO" id="GO:0031838">
    <property type="term" value="C:haptoglobin-hemoglobin complex"/>
    <property type="evidence" value="ECO:0007669"/>
    <property type="project" value="TreeGrafter"/>
</dbReference>
<dbReference type="Pfam" id="PF00042">
    <property type="entry name" value="Globin"/>
    <property type="match status" value="1"/>
</dbReference>
<evidence type="ECO:0000256" key="8">
    <source>
        <dbReference type="ARBA" id="ARBA00023004"/>
    </source>
</evidence>
<dbReference type="InterPro" id="IPR000971">
    <property type="entry name" value="Globin"/>
</dbReference>
<dbReference type="GO" id="GO:0043177">
    <property type="term" value="F:organic acid binding"/>
    <property type="evidence" value="ECO:0007669"/>
    <property type="project" value="TreeGrafter"/>
</dbReference>
<evidence type="ECO:0000313" key="12">
    <source>
        <dbReference type="Proteomes" id="UP000261340"/>
    </source>
</evidence>
<keyword evidence="4 9" id="KW-0813">Transport</keyword>
<reference evidence="11" key="1">
    <citation type="submission" date="2025-08" db="UniProtKB">
        <authorList>
            <consortium name="Ensembl"/>
        </authorList>
    </citation>
    <scope>IDENTIFICATION</scope>
</reference>
<evidence type="ECO:0000313" key="11">
    <source>
        <dbReference type="Ensembl" id="ENSACIP00000030296.1"/>
    </source>
</evidence>
<dbReference type="GO" id="GO:0019825">
    <property type="term" value="F:oxygen binding"/>
    <property type="evidence" value="ECO:0007669"/>
    <property type="project" value="InterPro"/>
</dbReference>
<evidence type="ECO:0000256" key="2">
    <source>
        <dbReference type="ARBA" id="ARBA00008705"/>
    </source>
</evidence>
<evidence type="ECO:0000256" key="1">
    <source>
        <dbReference type="ARBA" id="ARBA00002650"/>
    </source>
</evidence>
<dbReference type="CDD" id="cd08925">
    <property type="entry name" value="Hb-beta-like"/>
    <property type="match status" value="1"/>
</dbReference>
<evidence type="ECO:0000259" key="10">
    <source>
        <dbReference type="PROSITE" id="PS01033"/>
    </source>
</evidence>
<dbReference type="OMA" id="HAIVSIW"/>
<dbReference type="GO" id="GO:0005833">
    <property type="term" value="C:hemoglobin complex"/>
    <property type="evidence" value="ECO:0007669"/>
    <property type="project" value="InterPro"/>
</dbReference>
<protein>
    <recommendedName>
        <fullName evidence="10">Globin domain-containing protein</fullName>
    </recommendedName>
</protein>
<proteinExistence type="inferred from homology"/>
<dbReference type="InterPro" id="IPR009050">
    <property type="entry name" value="Globin-like_sf"/>
</dbReference>
<dbReference type="AlphaFoldDB" id="A0A3Q0SZK6"/>
<comment type="similarity">
    <text evidence="2 9">Belongs to the globin family.</text>
</comment>
<keyword evidence="12" id="KW-1185">Reference proteome</keyword>
<evidence type="ECO:0000256" key="3">
    <source>
        <dbReference type="ARBA" id="ARBA00011125"/>
    </source>
</evidence>
<keyword evidence="8" id="KW-0408">Iron</keyword>
<comment type="subunit">
    <text evidence="3">Heterotetramer of two alpha chains and two beta chains.</text>
</comment>
<accession>A0A3Q0SZK6</accession>
<dbReference type="PANTHER" id="PTHR11442">
    <property type="entry name" value="HEMOGLOBIN FAMILY MEMBER"/>
    <property type="match status" value="1"/>
</dbReference>
<dbReference type="Gene3D" id="1.10.490.10">
    <property type="entry name" value="Globins"/>
    <property type="match status" value="1"/>
</dbReference>
<dbReference type="PANTHER" id="PTHR11442:SF102">
    <property type="entry name" value="HEMOGLOBIN SUBUNIT BETA-1-RELATED"/>
    <property type="match status" value="1"/>
</dbReference>
<keyword evidence="5 9" id="KW-0349">Heme</keyword>
<dbReference type="Ensembl" id="ENSACIT00000031088.1">
    <property type="protein sequence ID" value="ENSACIP00000030296.1"/>
    <property type="gene ID" value="ENSACIG00000023448.1"/>
</dbReference>
<dbReference type="Proteomes" id="UP000261340">
    <property type="component" value="Unplaced"/>
</dbReference>
<dbReference type="GO" id="GO:0072562">
    <property type="term" value="C:blood microparticle"/>
    <property type="evidence" value="ECO:0007669"/>
    <property type="project" value="TreeGrafter"/>
</dbReference>
<feature type="domain" description="Globin" evidence="10">
    <location>
        <begin position="3"/>
        <end position="148"/>
    </location>
</feature>
<dbReference type="FunFam" id="1.10.490.10:FF:000001">
    <property type="entry name" value="Hemoglobin subunit beta"/>
    <property type="match status" value="1"/>
</dbReference>
<organism evidence="11 12">
    <name type="scientific">Amphilophus citrinellus</name>
    <name type="common">Midas cichlid</name>
    <name type="synonym">Cichlasoma citrinellum</name>
    <dbReference type="NCBI Taxonomy" id="61819"/>
    <lineage>
        <taxon>Eukaryota</taxon>
        <taxon>Metazoa</taxon>
        <taxon>Chordata</taxon>
        <taxon>Craniata</taxon>
        <taxon>Vertebrata</taxon>
        <taxon>Euteleostomi</taxon>
        <taxon>Actinopterygii</taxon>
        <taxon>Neopterygii</taxon>
        <taxon>Teleostei</taxon>
        <taxon>Neoteleostei</taxon>
        <taxon>Acanthomorphata</taxon>
        <taxon>Ovalentaria</taxon>
        <taxon>Cichlomorphae</taxon>
        <taxon>Cichliformes</taxon>
        <taxon>Cichlidae</taxon>
        <taxon>New World cichlids</taxon>
        <taxon>Cichlasomatinae</taxon>
        <taxon>Heroini</taxon>
        <taxon>Amphilophus</taxon>
    </lineage>
</organism>
<dbReference type="SUPFAM" id="SSF46458">
    <property type="entry name" value="Globin-like"/>
    <property type="match status" value="1"/>
</dbReference>
<evidence type="ECO:0000256" key="7">
    <source>
        <dbReference type="ARBA" id="ARBA00022723"/>
    </source>
</evidence>
<dbReference type="InterPro" id="IPR012292">
    <property type="entry name" value="Globin/Proto"/>
</dbReference>
<evidence type="ECO:0000256" key="4">
    <source>
        <dbReference type="ARBA" id="ARBA00022448"/>
    </source>
</evidence>
<dbReference type="PRINTS" id="PR00814">
    <property type="entry name" value="BETAHAEM"/>
</dbReference>
<comment type="function">
    <text evidence="1">Involved in oxygen transport from gills to the various peripheral tissues.</text>
</comment>
<dbReference type="GeneTree" id="ENSGT00940000157809"/>
<dbReference type="GO" id="GO:0046872">
    <property type="term" value="F:metal ion binding"/>
    <property type="evidence" value="ECO:0007669"/>
    <property type="project" value="UniProtKB-KW"/>
</dbReference>
<dbReference type="InterPro" id="IPR050056">
    <property type="entry name" value="Hemoglobin_oxygen_transport"/>
</dbReference>
<keyword evidence="7" id="KW-0479">Metal-binding</keyword>
<keyword evidence="6 9" id="KW-0561">Oxygen transport</keyword>
<reference evidence="11" key="2">
    <citation type="submission" date="2025-09" db="UniProtKB">
        <authorList>
            <consortium name="Ensembl"/>
        </authorList>
    </citation>
    <scope>IDENTIFICATION</scope>
</reference>
<sequence length="159" mass="17618">MVEWTDAERKIVTGLWAKIDVGEIGPQAITRLLIVYPWSQRYFKTFGDLSTNAAIMGNPKVAQHGKTVMGGLENAVKNMDNIKQTYASLSVMHSEKLHVDPDNFRALAECISLCVAAKFGPAVFTAEAQEAWQKFLAVVVSALDSTTEFLKCQFIFTTK</sequence>
<dbReference type="GO" id="GO:0004601">
    <property type="term" value="F:peroxidase activity"/>
    <property type="evidence" value="ECO:0007669"/>
    <property type="project" value="TreeGrafter"/>
</dbReference>
<dbReference type="InterPro" id="IPR002337">
    <property type="entry name" value="Hemoglobin_b"/>
</dbReference>
<dbReference type="PROSITE" id="PS01033">
    <property type="entry name" value="GLOBIN"/>
    <property type="match status" value="1"/>
</dbReference>
<dbReference type="GO" id="GO:0031720">
    <property type="term" value="F:haptoglobin binding"/>
    <property type="evidence" value="ECO:0007669"/>
    <property type="project" value="TreeGrafter"/>
</dbReference>
<name>A0A3Q0SZK6_AMPCI</name>
<dbReference type="GO" id="GO:0020037">
    <property type="term" value="F:heme binding"/>
    <property type="evidence" value="ECO:0007669"/>
    <property type="project" value="InterPro"/>
</dbReference>
<evidence type="ECO:0000256" key="9">
    <source>
        <dbReference type="RuleBase" id="RU000356"/>
    </source>
</evidence>
<dbReference type="GO" id="GO:0005344">
    <property type="term" value="F:oxygen carrier activity"/>
    <property type="evidence" value="ECO:0007669"/>
    <property type="project" value="UniProtKB-KW"/>
</dbReference>
<evidence type="ECO:0000256" key="5">
    <source>
        <dbReference type="ARBA" id="ARBA00022617"/>
    </source>
</evidence>
<dbReference type="GO" id="GO:0042744">
    <property type="term" value="P:hydrogen peroxide catabolic process"/>
    <property type="evidence" value="ECO:0007669"/>
    <property type="project" value="TreeGrafter"/>
</dbReference>
<evidence type="ECO:0000256" key="6">
    <source>
        <dbReference type="ARBA" id="ARBA00022621"/>
    </source>
</evidence>